<dbReference type="GO" id="GO:0022900">
    <property type="term" value="P:electron transport chain"/>
    <property type="evidence" value="ECO:0007669"/>
    <property type="project" value="UniProtKB-UniRule"/>
</dbReference>
<dbReference type="InterPro" id="IPR050395">
    <property type="entry name" value="4Fe4S_Ferredoxin_RnfB"/>
</dbReference>
<dbReference type="RefSeq" id="WP_090207739.1">
    <property type="nucleotide sequence ID" value="NZ_FOFO01000020.1"/>
</dbReference>
<dbReference type="GO" id="GO:0005886">
    <property type="term" value="C:plasma membrane"/>
    <property type="evidence" value="ECO:0007669"/>
    <property type="project" value="UniProtKB-SubCell"/>
</dbReference>
<evidence type="ECO:0000256" key="10">
    <source>
        <dbReference type="HAMAP-Rule" id="MF_00463"/>
    </source>
</evidence>
<dbReference type="EC" id="7.-.-.-" evidence="10"/>
<dbReference type="EMBL" id="FOFO01000020">
    <property type="protein sequence ID" value="SEQ20570.1"/>
    <property type="molecule type" value="Genomic_DNA"/>
</dbReference>
<dbReference type="OrthoDB" id="9789936at2"/>
<dbReference type="InterPro" id="IPR017900">
    <property type="entry name" value="4Fe4S_Fe_S_CS"/>
</dbReference>
<dbReference type="PROSITE" id="PS00198">
    <property type="entry name" value="4FE4S_FER_1"/>
    <property type="match status" value="1"/>
</dbReference>
<proteinExistence type="inferred from homology"/>
<keyword evidence="3 10" id="KW-0479">Metal-binding</keyword>
<evidence type="ECO:0000313" key="15">
    <source>
        <dbReference type="EMBL" id="SEQ20570.1"/>
    </source>
</evidence>
<dbReference type="InterPro" id="IPR007202">
    <property type="entry name" value="4Fe-4S_dom"/>
</dbReference>
<organism evidence="15 16">
    <name type="scientific">Ectothiorhodospira magna</name>
    <dbReference type="NCBI Taxonomy" id="867345"/>
    <lineage>
        <taxon>Bacteria</taxon>
        <taxon>Pseudomonadati</taxon>
        <taxon>Pseudomonadota</taxon>
        <taxon>Gammaproteobacteria</taxon>
        <taxon>Chromatiales</taxon>
        <taxon>Ectothiorhodospiraceae</taxon>
        <taxon>Ectothiorhodospira</taxon>
    </lineage>
</organism>
<feature type="binding site" evidence="10 11">
    <location>
        <position position="117"/>
    </location>
    <ligand>
        <name>[4Fe-4S] cluster</name>
        <dbReference type="ChEBI" id="CHEBI:49883"/>
        <label>2</label>
    </ligand>
</feature>
<dbReference type="InterPro" id="IPR016463">
    <property type="entry name" value="RnfB/RsxB_Proteobac"/>
</dbReference>
<comment type="caution">
    <text evidence="10">Lacks conserved residue(s) required for the propagation of feature annotation.</text>
</comment>
<dbReference type="SUPFAM" id="SSF54862">
    <property type="entry name" value="4Fe-4S ferredoxins"/>
    <property type="match status" value="1"/>
</dbReference>
<dbReference type="AlphaFoldDB" id="A0A1H9E4B1"/>
<comment type="subunit">
    <text evidence="10">The complex is composed of six subunits: RnfA, RnfB, RnfC, RnfD, RnfE and RnfG.</text>
</comment>
<feature type="binding site" evidence="10 11">
    <location>
        <position position="150"/>
    </location>
    <ligand>
        <name>[4Fe-4S] cluster</name>
        <dbReference type="ChEBI" id="CHEBI:49883"/>
        <label>3</label>
    </ligand>
</feature>
<evidence type="ECO:0000256" key="2">
    <source>
        <dbReference type="ARBA" id="ARBA00022485"/>
    </source>
</evidence>
<keyword evidence="2 10" id="KW-0004">4Fe-4S</keyword>
<evidence type="ECO:0000259" key="14">
    <source>
        <dbReference type="PROSITE" id="PS51656"/>
    </source>
</evidence>
<feature type="domain" description="4Fe-4S ferredoxin-type" evidence="13">
    <location>
        <begin position="105"/>
        <end position="134"/>
    </location>
</feature>
<evidence type="ECO:0000256" key="1">
    <source>
        <dbReference type="ARBA" id="ARBA00022448"/>
    </source>
</evidence>
<dbReference type="Gene3D" id="3.30.70.20">
    <property type="match status" value="1"/>
</dbReference>
<dbReference type="PANTHER" id="PTHR43560:SF1">
    <property type="entry name" value="ION-TRANSLOCATING OXIDOREDUCTASE COMPLEX SUBUNIT B"/>
    <property type="match status" value="1"/>
</dbReference>
<keyword evidence="8 10" id="KW-0411">Iron-sulfur</keyword>
<keyword evidence="10" id="KW-1003">Cell membrane</keyword>
<keyword evidence="10" id="KW-0997">Cell inner membrane</keyword>
<evidence type="ECO:0000256" key="12">
    <source>
        <dbReference type="SAM" id="Phobius"/>
    </source>
</evidence>
<name>A0A1H9E4B1_9GAMM</name>
<dbReference type="Pfam" id="PF04060">
    <property type="entry name" value="FeS"/>
    <property type="match status" value="1"/>
</dbReference>
<dbReference type="HAMAP" id="MF_00463">
    <property type="entry name" value="RsxB_RnfB"/>
    <property type="match status" value="1"/>
</dbReference>
<dbReference type="GO" id="GO:0051539">
    <property type="term" value="F:4 iron, 4 sulfur cluster binding"/>
    <property type="evidence" value="ECO:0007669"/>
    <property type="project" value="UniProtKB-UniRule"/>
</dbReference>
<comment type="similarity">
    <text evidence="10">Belongs to the 4Fe4S bacterial-type ferredoxin family. RnfB subfamily.</text>
</comment>
<dbReference type="NCBIfam" id="TIGR01944">
    <property type="entry name" value="rnfB"/>
    <property type="match status" value="1"/>
</dbReference>
<feature type="binding site" evidence="10 11">
    <location>
        <position position="147"/>
    </location>
    <ligand>
        <name>[4Fe-4S] cluster</name>
        <dbReference type="ChEBI" id="CHEBI:49883"/>
        <label>3</label>
    </ligand>
</feature>
<feature type="domain" description="4Fe-4S" evidence="14">
    <location>
        <begin position="33"/>
        <end position="92"/>
    </location>
</feature>
<keyword evidence="16" id="KW-1185">Reference proteome</keyword>
<dbReference type="PANTHER" id="PTHR43560">
    <property type="entry name" value="ION-TRANSLOCATING OXIDOREDUCTASE COMPLEX SUBUNIT B"/>
    <property type="match status" value="1"/>
</dbReference>
<feature type="binding site" evidence="10 11">
    <location>
        <position position="58"/>
    </location>
    <ligand>
        <name>[4Fe-4S] cluster</name>
        <dbReference type="ChEBI" id="CHEBI:49883"/>
        <label>1</label>
    </ligand>
</feature>
<dbReference type="GO" id="GO:0046872">
    <property type="term" value="F:metal ion binding"/>
    <property type="evidence" value="ECO:0007669"/>
    <property type="project" value="UniProtKB-KW"/>
</dbReference>
<evidence type="ECO:0000256" key="8">
    <source>
        <dbReference type="ARBA" id="ARBA00023014"/>
    </source>
</evidence>
<feature type="transmembrane region" description="Helical" evidence="12">
    <location>
        <begin position="6"/>
        <end position="24"/>
    </location>
</feature>
<keyword evidence="4 10" id="KW-0677">Repeat</keyword>
<evidence type="ECO:0000256" key="4">
    <source>
        <dbReference type="ARBA" id="ARBA00022737"/>
    </source>
</evidence>
<evidence type="ECO:0000256" key="5">
    <source>
        <dbReference type="ARBA" id="ARBA00022967"/>
    </source>
</evidence>
<dbReference type="Proteomes" id="UP000199496">
    <property type="component" value="Unassembled WGS sequence"/>
</dbReference>
<feature type="binding site" evidence="10 11">
    <location>
        <position position="53"/>
    </location>
    <ligand>
        <name>[4Fe-4S] cluster</name>
        <dbReference type="ChEBI" id="CHEBI:49883"/>
        <label>1</label>
    </ligand>
</feature>
<keyword evidence="1 10" id="KW-0813">Transport</keyword>
<keyword evidence="7 10" id="KW-0408">Iron</keyword>
<feature type="binding site" evidence="10 11">
    <location>
        <position position="154"/>
    </location>
    <ligand>
        <name>[4Fe-4S] cluster</name>
        <dbReference type="ChEBI" id="CHEBI:49883"/>
        <label>2</label>
    </ligand>
</feature>
<evidence type="ECO:0000256" key="3">
    <source>
        <dbReference type="ARBA" id="ARBA00022723"/>
    </source>
</evidence>
<protein>
    <recommendedName>
        <fullName evidence="10">Ion-translocating oxidoreductase complex subunit B</fullName>
        <ecNumber evidence="10">7.-.-.-</ecNumber>
    </recommendedName>
    <alternativeName>
        <fullName evidence="10">Rnf electron transport complex subunit B</fullName>
    </alternativeName>
</protein>
<feature type="domain" description="4Fe-4S ferredoxin-type" evidence="13">
    <location>
        <begin position="135"/>
        <end position="164"/>
    </location>
</feature>
<comment type="function">
    <text evidence="10">Part of a membrane-bound complex that couples electron transfer with translocation of ions across the membrane.</text>
</comment>
<keyword evidence="12" id="KW-1133">Transmembrane helix</keyword>
<feature type="binding site" evidence="10 11">
    <location>
        <position position="50"/>
    </location>
    <ligand>
        <name>[4Fe-4S] cluster</name>
        <dbReference type="ChEBI" id="CHEBI:49883"/>
        <label>1</label>
    </ligand>
</feature>
<feature type="binding site" evidence="10 11">
    <location>
        <position position="114"/>
    </location>
    <ligand>
        <name>[4Fe-4S] cluster</name>
        <dbReference type="ChEBI" id="CHEBI:49883"/>
        <label>2</label>
    </ligand>
</feature>
<dbReference type="InterPro" id="IPR017896">
    <property type="entry name" value="4Fe4S_Fe-S-bd"/>
</dbReference>
<dbReference type="Pfam" id="PF14697">
    <property type="entry name" value="Fer4_21"/>
    <property type="match status" value="1"/>
</dbReference>
<sequence length="179" mass="18831">MEPSLLSAIFILTTMGLLLGYGLGMAAKYLRVEKDPLVDDIEALLPGTNCGQCGLPGCASAAQALAAREAPVTLCPPGGKLLAQQLADTLDITVDLSAMGEEVPAFAVIDPDQCNGCTRCYKVCATDAIMGANRQIHTVFTEACNGCGKCVEVCPTQGLILVPEAPSLRRWHWPKPKSA</sequence>
<keyword evidence="6 10" id="KW-0249">Electron transport</keyword>
<dbReference type="GO" id="GO:0009055">
    <property type="term" value="F:electron transfer activity"/>
    <property type="evidence" value="ECO:0007669"/>
    <property type="project" value="InterPro"/>
</dbReference>
<dbReference type="InterPro" id="IPR010207">
    <property type="entry name" value="Elect_transpt_cplx_RnfB/RsxB"/>
</dbReference>
<reference evidence="15 16" key="1">
    <citation type="submission" date="2016-10" db="EMBL/GenBank/DDBJ databases">
        <authorList>
            <person name="de Groot N.N."/>
        </authorList>
    </citation>
    <scope>NUCLEOTIDE SEQUENCE [LARGE SCALE GENOMIC DNA]</scope>
    <source>
        <strain evidence="15 16">B7-7</strain>
    </source>
</reference>
<comment type="subcellular location">
    <subcellularLocation>
        <location evidence="10">Cell inner membrane</location>
    </subcellularLocation>
</comment>
<keyword evidence="12" id="KW-0812">Transmembrane</keyword>
<evidence type="ECO:0000256" key="11">
    <source>
        <dbReference type="PIRSR" id="PIRSR005784-1"/>
    </source>
</evidence>
<dbReference type="PIRSF" id="PIRSF005784">
    <property type="entry name" value="Elect_transpt_RnfB"/>
    <property type="match status" value="1"/>
</dbReference>
<keyword evidence="5 10" id="KW-1278">Translocase</keyword>
<keyword evidence="9 10" id="KW-0472">Membrane</keyword>
<feature type="binding site" evidence="10 11">
    <location>
        <position position="144"/>
    </location>
    <ligand>
        <name>[4Fe-4S] cluster</name>
        <dbReference type="ChEBI" id="CHEBI:49883"/>
        <label>3</label>
    </ligand>
</feature>
<evidence type="ECO:0000313" key="16">
    <source>
        <dbReference type="Proteomes" id="UP000199496"/>
    </source>
</evidence>
<accession>A0A1H9E4B1</accession>
<dbReference type="STRING" id="867345.SAMN05421693_12016"/>
<evidence type="ECO:0000256" key="6">
    <source>
        <dbReference type="ARBA" id="ARBA00022982"/>
    </source>
</evidence>
<dbReference type="Gene3D" id="1.10.15.40">
    <property type="entry name" value="Electron transport complex subunit B, putative Fe-S cluster"/>
    <property type="match status" value="1"/>
</dbReference>
<evidence type="ECO:0000256" key="9">
    <source>
        <dbReference type="ARBA" id="ARBA00023136"/>
    </source>
</evidence>
<comment type="cofactor">
    <cofactor evidence="10 11">
        <name>[4Fe-4S] cluster</name>
        <dbReference type="ChEBI" id="CHEBI:49883"/>
    </cofactor>
    <text evidence="10 11">Binds 3 [4Fe-4S] clusters.</text>
</comment>
<feature type="binding site" evidence="10 11">
    <location>
        <position position="75"/>
    </location>
    <ligand>
        <name>[4Fe-4S] cluster</name>
        <dbReference type="ChEBI" id="CHEBI:49883"/>
        <label>1</label>
    </ligand>
</feature>
<feature type="region of interest" description="Hydrophobic" evidence="10">
    <location>
        <begin position="1"/>
        <end position="27"/>
    </location>
</feature>
<feature type="binding site" evidence="10 11">
    <location>
        <position position="120"/>
    </location>
    <ligand>
        <name>[4Fe-4S] cluster</name>
        <dbReference type="ChEBI" id="CHEBI:49883"/>
        <label>2</label>
    </ligand>
</feature>
<dbReference type="PROSITE" id="PS51379">
    <property type="entry name" value="4FE4S_FER_2"/>
    <property type="match status" value="2"/>
</dbReference>
<evidence type="ECO:0000259" key="13">
    <source>
        <dbReference type="PROSITE" id="PS51379"/>
    </source>
</evidence>
<feature type="binding site" evidence="10 11">
    <location>
        <position position="124"/>
    </location>
    <ligand>
        <name>[4Fe-4S] cluster</name>
        <dbReference type="ChEBI" id="CHEBI:49883"/>
        <label>3</label>
    </ligand>
</feature>
<gene>
    <name evidence="10" type="primary">rnfB</name>
    <name evidence="15" type="ORF">SAMN05421693_12016</name>
</gene>
<evidence type="ECO:0000256" key="7">
    <source>
        <dbReference type="ARBA" id="ARBA00023004"/>
    </source>
</evidence>
<dbReference type="PROSITE" id="PS51656">
    <property type="entry name" value="4FE4S"/>
    <property type="match status" value="1"/>
</dbReference>